<dbReference type="RefSeq" id="WP_136846177.1">
    <property type="nucleotide sequence ID" value="NZ_SSTM01000008.1"/>
</dbReference>
<evidence type="ECO:0000313" key="4">
    <source>
        <dbReference type="EMBL" id="TJW09664.1"/>
    </source>
</evidence>
<protein>
    <submittedName>
        <fullName evidence="4">TetR/AcrR family transcriptional regulator</fullName>
    </submittedName>
</protein>
<evidence type="ECO:0000259" key="3">
    <source>
        <dbReference type="PROSITE" id="PS50977"/>
    </source>
</evidence>
<comment type="caution">
    <text evidence="4">The sequence shown here is derived from an EMBL/GenBank/DDBJ whole genome shotgun (WGS) entry which is preliminary data.</text>
</comment>
<accession>A0A4T9TG87</accession>
<dbReference type="Pfam" id="PF00440">
    <property type="entry name" value="TetR_N"/>
    <property type="match status" value="1"/>
</dbReference>
<sequence length="185" mass="20675">MATTEEKFRAALMTLMERFPYDSISVQGICDEAGLSRKTFSRHFTCKEDVVAAQLKADIATPTATVLSVLSGAPFPDSSRVLLRHAYGAFYDNRAFYENAVHSLGLMWLSEHVMAAGKSIGTVPYEKDGINDETEMDFVVTLYSGIAATALCWWMRNHFSITPDRLVELVLKWVYDASPSKEMSK</sequence>
<keyword evidence="1 2" id="KW-0238">DNA-binding</keyword>
<dbReference type="EMBL" id="SSTM01000008">
    <property type="protein sequence ID" value="TJW09664.1"/>
    <property type="molecule type" value="Genomic_DNA"/>
</dbReference>
<evidence type="ECO:0000313" key="5">
    <source>
        <dbReference type="Proteomes" id="UP000309454"/>
    </source>
</evidence>
<gene>
    <name evidence="4" type="ORF">E5982_09045</name>
</gene>
<evidence type="ECO:0000256" key="1">
    <source>
        <dbReference type="ARBA" id="ARBA00023125"/>
    </source>
</evidence>
<dbReference type="InterPro" id="IPR001647">
    <property type="entry name" value="HTH_TetR"/>
</dbReference>
<dbReference type="Proteomes" id="UP000309454">
    <property type="component" value="Unassembled WGS sequence"/>
</dbReference>
<keyword evidence="5" id="KW-1185">Reference proteome</keyword>
<organism evidence="4 5">
    <name type="scientific">Parvibacter caecicola</name>
    <dbReference type="NCBI Taxonomy" id="747645"/>
    <lineage>
        <taxon>Bacteria</taxon>
        <taxon>Bacillati</taxon>
        <taxon>Actinomycetota</taxon>
        <taxon>Coriobacteriia</taxon>
        <taxon>Coriobacteriales</taxon>
        <taxon>Coriobacteriaceae</taxon>
        <taxon>Parvibacter</taxon>
    </lineage>
</organism>
<dbReference type="AlphaFoldDB" id="A0A4T9TG87"/>
<dbReference type="SUPFAM" id="SSF46689">
    <property type="entry name" value="Homeodomain-like"/>
    <property type="match status" value="1"/>
</dbReference>
<dbReference type="Gene3D" id="1.10.357.10">
    <property type="entry name" value="Tetracycline Repressor, domain 2"/>
    <property type="match status" value="1"/>
</dbReference>
<dbReference type="OrthoDB" id="3193022at2"/>
<feature type="DNA-binding region" description="H-T-H motif" evidence="2">
    <location>
        <begin position="25"/>
        <end position="44"/>
    </location>
</feature>
<name>A0A4T9TG87_9ACTN</name>
<reference evidence="4 5" key="1">
    <citation type="submission" date="2019-04" db="EMBL/GenBank/DDBJ databases">
        <title>Microbes associate with the intestines of laboratory mice.</title>
        <authorList>
            <person name="Navarre W."/>
            <person name="Wong E."/>
            <person name="Huang K.C."/>
            <person name="Tropini C."/>
            <person name="Ng K."/>
            <person name="Yu B."/>
        </authorList>
    </citation>
    <scope>NUCLEOTIDE SEQUENCE [LARGE SCALE GENOMIC DNA]</scope>
    <source>
        <strain evidence="4 5">NM48_B13</strain>
    </source>
</reference>
<dbReference type="InterPro" id="IPR009057">
    <property type="entry name" value="Homeodomain-like_sf"/>
</dbReference>
<proteinExistence type="predicted"/>
<dbReference type="PROSITE" id="PS50977">
    <property type="entry name" value="HTH_TETR_2"/>
    <property type="match status" value="1"/>
</dbReference>
<evidence type="ECO:0000256" key="2">
    <source>
        <dbReference type="PROSITE-ProRule" id="PRU00335"/>
    </source>
</evidence>
<dbReference type="GO" id="GO:0003677">
    <property type="term" value="F:DNA binding"/>
    <property type="evidence" value="ECO:0007669"/>
    <property type="project" value="UniProtKB-UniRule"/>
</dbReference>
<feature type="domain" description="HTH tetR-type" evidence="3">
    <location>
        <begin position="2"/>
        <end position="62"/>
    </location>
</feature>